<sequence length="152" mass="16982">MLASRPVAWLSACVLLGYVAISRAVEDEYPFSTFSMYARHGKSSVSRVAARTRDGHGHPVRSFVDWSCEEEKLDLSVSRCAELGPFDFTGYLDTEDENHLDAHRARAPRGGEPGDAEPVEIVRRVWRLKEQAGPPEVEDCVLHRCTARRASP</sequence>
<dbReference type="STRING" id="52.CMC5_080170"/>
<evidence type="ECO:0000313" key="2">
    <source>
        <dbReference type="Proteomes" id="UP000067626"/>
    </source>
</evidence>
<dbReference type="AlphaFoldDB" id="A0A0K1ESE0"/>
<dbReference type="EMBL" id="CP012159">
    <property type="protein sequence ID" value="AKT43781.1"/>
    <property type="molecule type" value="Genomic_DNA"/>
</dbReference>
<accession>A0A0K1ESE0</accession>
<evidence type="ECO:0000313" key="1">
    <source>
        <dbReference type="EMBL" id="AKT43781.1"/>
    </source>
</evidence>
<name>A0A0K1ESE0_CHOCO</name>
<protein>
    <submittedName>
        <fullName evidence="1">Uncharacterized protein</fullName>
    </submittedName>
</protein>
<organism evidence="1 2">
    <name type="scientific">Chondromyces crocatus</name>
    <dbReference type="NCBI Taxonomy" id="52"/>
    <lineage>
        <taxon>Bacteria</taxon>
        <taxon>Pseudomonadati</taxon>
        <taxon>Myxococcota</taxon>
        <taxon>Polyangia</taxon>
        <taxon>Polyangiales</taxon>
        <taxon>Polyangiaceae</taxon>
        <taxon>Chondromyces</taxon>
    </lineage>
</organism>
<gene>
    <name evidence="1" type="ORF">CMC5_080170</name>
</gene>
<reference evidence="1 2" key="1">
    <citation type="submission" date="2015-07" db="EMBL/GenBank/DDBJ databases">
        <title>Genome analysis of myxobacterium Chondromyces crocatus Cm c5 reveals a high potential for natural compound synthesis and the genetic basis for the loss of fruiting body formation.</title>
        <authorList>
            <person name="Zaburannyi N."/>
            <person name="Bunk B."/>
            <person name="Maier J."/>
            <person name="Overmann J."/>
            <person name="Mueller R."/>
        </authorList>
    </citation>
    <scope>NUCLEOTIDE SEQUENCE [LARGE SCALE GENOMIC DNA]</scope>
    <source>
        <strain evidence="1 2">Cm c5</strain>
    </source>
</reference>
<proteinExistence type="predicted"/>
<dbReference type="Proteomes" id="UP000067626">
    <property type="component" value="Chromosome"/>
</dbReference>
<dbReference type="OrthoDB" id="191861at2"/>
<dbReference type="KEGG" id="ccro:CMC5_080170"/>
<dbReference type="RefSeq" id="WP_050435199.1">
    <property type="nucleotide sequence ID" value="NZ_CP012159.1"/>
</dbReference>
<keyword evidence="2" id="KW-1185">Reference proteome</keyword>